<dbReference type="Gene3D" id="4.10.1110.10">
    <property type="entry name" value="AN1-like Zinc finger"/>
    <property type="match status" value="2"/>
</dbReference>
<keyword evidence="4" id="KW-0862">Zinc</keyword>
<evidence type="ECO:0000256" key="5">
    <source>
        <dbReference type="PROSITE-ProRule" id="PRU00449"/>
    </source>
</evidence>
<name>A0A0L8G2M8_OCTBM</name>
<evidence type="ECO:0000256" key="1">
    <source>
        <dbReference type="ARBA" id="ARBA00022723"/>
    </source>
</evidence>
<dbReference type="InterPro" id="IPR000058">
    <property type="entry name" value="Znf_AN1"/>
</dbReference>
<proteinExistence type="predicted"/>
<dbReference type="SUPFAM" id="SSF118310">
    <property type="entry name" value="AN1-like Zinc finger"/>
    <property type="match status" value="2"/>
</dbReference>
<evidence type="ECO:0000259" key="7">
    <source>
        <dbReference type="PROSITE" id="PS51039"/>
    </source>
</evidence>
<feature type="region of interest" description="Disordered" evidence="6">
    <location>
        <begin position="191"/>
        <end position="252"/>
    </location>
</feature>
<dbReference type="InterPro" id="IPR003903">
    <property type="entry name" value="UIM_dom"/>
</dbReference>
<dbReference type="SMART" id="SM00726">
    <property type="entry name" value="UIM"/>
    <property type="match status" value="2"/>
</dbReference>
<evidence type="ECO:0000256" key="4">
    <source>
        <dbReference type="ARBA" id="ARBA00022833"/>
    </source>
</evidence>
<dbReference type="Pfam" id="PF01428">
    <property type="entry name" value="zf-AN1"/>
    <property type="match status" value="2"/>
</dbReference>
<organism evidence="8">
    <name type="scientific">Octopus bimaculoides</name>
    <name type="common">California two-spotted octopus</name>
    <dbReference type="NCBI Taxonomy" id="37653"/>
    <lineage>
        <taxon>Eukaryota</taxon>
        <taxon>Metazoa</taxon>
        <taxon>Spiralia</taxon>
        <taxon>Lophotrochozoa</taxon>
        <taxon>Mollusca</taxon>
        <taxon>Cephalopoda</taxon>
        <taxon>Coleoidea</taxon>
        <taxon>Octopodiformes</taxon>
        <taxon>Octopoda</taxon>
        <taxon>Incirrata</taxon>
        <taxon>Octopodidae</taxon>
        <taxon>Octopus</taxon>
    </lineage>
</organism>
<evidence type="ECO:0000313" key="8">
    <source>
        <dbReference type="EMBL" id="KOF71287.1"/>
    </source>
</evidence>
<dbReference type="GO" id="GO:0005783">
    <property type="term" value="C:endoplasmic reticulum"/>
    <property type="evidence" value="ECO:0007669"/>
    <property type="project" value="TreeGrafter"/>
</dbReference>
<dbReference type="PANTHER" id="PTHR14677:SF20">
    <property type="entry name" value="ZINC FINGER AN1-TYPE CONTAINING 2A-RELATED"/>
    <property type="match status" value="1"/>
</dbReference>
<dbReference type="PROSITE" id="PS50330">
    <property type="entry name" value="UIM"/>
    <property type="match status" value="1"/>
</dbReference>
<evidence type="ECO:0000256" key="3">
    <source>
        <dbReference type="ARBA" id="ARBA00022771"/>
    </source>
</evidence>
<evidence type="ECO:0000256" key="6">
    <source>
        <dbReference type="SAM" id="MobiDB-lite"/>
    </source>
</evidence>
<keyword evidence="1" id="KW-0479">Metal-binding</keyword>
<evidence type="ECO:0000256" key="2">
    <source>
        <dbReference type="ARBA" id="ARBA00022737"/>
    </source>
</evidence>
<dbReference type="Pfam" id="PF02809">
    <property type="entry name" value="UIM"/>
    <property type="match status" value="2"/>
</dbReference>
<feature type="compositionally biased region" description="Basic and acidic residues" evidence="6">
    <location>
        <begin position="319"/>
        <end position="329"/>
    </location>
</feature>
<gene>
    <name evidence="8" type="ORF">OCBIM_22001254mg</name>
</gene>
<dbReference type="EMBL" id="KQ424243">
    <property type="protein sequence ID" value="KOF71287.1"/>
    <property type="molecule type" value="Genomic_DNA"/>
</dbReference>
<accession>A0A0L8G2M8</accession>
<keyword evidence="2" id="KW-0677">Repeat</keyword>
<dbReference type="STRING" id="37653.A0A0L8G2M8"/>
<dbReference type="PROSITE" id="PS51039">
    <property type="entry name" value="ZF_AN1"/>
    <property type="match status" value="1"/>
</dbReference>
<feature type="domain" description="AN1-type" evidence="7">
    <location>
        <begin position="152"/>
        <end position="200"/>
    </location>
</feature>
<dbReference type="FunFam" id="4.10.1110.10:FF:000004">
    <property type="entry name" value="AN1-type zinc finger protein 2B isoform X1"/>
    <property type="match status" value="1"/>
</dbReference>
<feature type="compositionally biased region" description="Polar residues" evidence="6">
    <location>
        <begin position="271"/>
        <end position="281"/>
    </location>
</feature>
<dbReference type="OrthoDB" id="431929at2759"/>
<dbReference type="GO" id="GO:0043161">
    <property type="term" value="P:proteasome-mediated ubiquitin-dependent protein catabolic process"/>
    <property type="evidence" value="ECO:0007669"/>
    <property type="project" value="TreeGrafter"/>
</dbReference>
<feature type="compositionally biased region" description="Polar residues" evidence="6">
    <location>
        <begin position="221"/>
        <end position="252"/>
    </location>
</feature>
<dbReference type="Pfam" id="PF25403">
    <property type="entry name" value="zf-C2H2_ZFAND2"/>
    <property type="match status" value="1"/>
</dbReference>
<dbReference type="GO" id="GO:0008270">
    <property type="term" value="F:zinc ion binding"/>
    <property type="evidence" value="ECO:0007669"/>
    <property type="project" value="UniProtKB-KW"/>
</dbReference>
<feature type="compositionally biased region" description="Polar residues" evidence="6">
    <location>
        <begin position="304"/>
        <end position="317"/>
    </location>
</feature>
<sequence>MQVAEHSTDTCTLIVVLGDIQCDKADPLKYRPNRNRNKPVSATAIILQPFNSLLEAPVLSLIPHLIQGYFQSCKLQDFLPMKCDACSQVFCRDHIQYATHKCPESYKKDNQVPVCPLCNTPIGLKKGELPDVVIGHHIDNDCQSDPARQRRKIYVNKCSFKGCKQKEMVPVRCDRCQKNYCLKHRHEQDHKCTSLQDSGKPMSRSGAAAAARAHISDGPFRTNSPRQTKISESFRNGGSGSRQANASAIQGQMSEDEALAKALQLSLSENQHTTSLSNKNMTKQEEEDFQLAQAIAASQEESSGTRNTQATQPVLTRSRSRDPKSCTIS</sequence>
<dbReference type="InterPro" id="IPR057357">
    <property type="entry name" value="Znf-C2H2_ZFAND2A/B"/>
</dbReference>
<dbReference type="PANTHER" id="PTHR14677">
    <property type="entry name" value="ARSENITE INDUCUBLE RNA ASSOCIATED PROTEIN AIP-1-RELATED"/>
    <property type="match status" value="1"/>
</dbReference>
<dbReference type="SMART" id="SM00154">
    <property type="entry name" value="ZnF_AN1"/>
    <property type="match status" value="2"/>
</dbReference>
<dbReference type="InterPro" id="IPR035896">
    <property type="entry name" value="AN1-like_Znf"/>
</dbReference>
<feature type="compositionally biased region" description="Low complexity" evidence="6">
    <location>
        <begin position="292"/>
        <end position="302"/>
    </location>
</feature>
<dbReference type="GO" id="GO:0045047">
    <property type="term" value="P:protein targeting to ER"/>
    <property type="evidence" value="ECO:0007669"/>
    <property type="project" value="TreeGrafter"/>
</dbReference>
<protein>
    <recommendedName>
        <fullName evidence="7">AN1-type domain-containing protein</fullName>
    </recommendedName>
</protein>
<dbReference type="AlphaFoldDB" id="A0A0L8G2M8"/>
<reference evidence="8" key="1">
    <citation type="submission" date="2015-07" db="EMBL/GenBank/DDBJ databases">
        <title>MeaNS - Measles Nucleotide Surveillance Program.</title>
        <authorList>
            <person name="Tran T."/>
            <person name="Druce J."/>
        </authorList>
    </citation>
    <scope>NUCLEOTIDE SEQUENCE</scope>
    <source>
        <strain evidence="8">UCB-OBI-ISO-001</strain>
        <tissue evidence="8">Gonad</tissue>
    </source>
</reference>
<feature type="region of interest" description="Disordered" evidence="6">
    <location>
        <begin position="271"/>
        <end position="329"/>
    </location>
</feature>
<keyword evidence="3 5" id="KW-0863">Zinc-finger</keyword>